<accession>A0A0C1RJF0</accession>
<dbReference type="STRING" id="1479485.DA73_0211210"/>
<dbReference type="RefSeq" id="WP_038085600.1">
    <property type="nucleotide sequence ID" value="NZ_JHEG04000001.1"/>
</dbReference>
<dbReference type="EMBL" id="JHEG04000001">
    <property type="protein sequence ID" value="KAF3890544.1"/>
    <property type="molecule type" value="Genomic_DNA"/>
</dbReference>
<comment type="caution">
    <text evidence="2">The sequence shown here is derived from an EMBL/GenBank/DDBJ whole genome shotgun (WGS) entry which is preliminary data.</text>
</comment>
<dbReference type="PANTHER" id="PTHR23026">
    <property type="entry name" value="NADPH NITROREDUCTASE"/>
    <property type="match status" value="1"/>
</dbReference>
<dbReference type="AlphaFoldDB" id="A0A0C1RJF0"/>
<dbReference type="PANTHER" id="PTHR23026:SF123">
    <property type="entry name" value="NAD(P)H NITROREDUCTASE RV3131-RELATED"/>
    <property type="match status" value="1"/>
</dbReference>
<dbReference type="InterPro" id="IPR000415">
    <property type="entry name" value="Nitroreductase-like"/>
</dbReference>
<keyword evidence="3" id="KW-1185">Reference proteome</keyword>
<dbReference type="NCBIfam" id="NF047509">
    <property type="entry name" value="Rv3131_FMN_oxido"/>
    <property type="match status" value="1"/>
</dbReference>
<dbReference type="SUPFAM" id="SSF55469">
    <property type="entry name" value="FMN-dependent nitroreductase-like"/>
    <property type="match status" value="2"/>
</dbReference>
<dbReference type="Proteomes" id="UP000029738">
    <property type="component" value="Unassembled WGS sequence"/>
</dbReference>
<dbReference type="Gene3D" id="3.40.109.10">
    <property type="entry name" value="NADH Oxidase"/>
    <property type="match status" value="1"/>
</dbReference>
<reference evidence="2" key="1">
    <citation type="journal article" date="2015" name="Genome Announc.">
        <title>Draft Genome Sequence of Tolypothrix boutellei Strain VB521301.</title>
        <authorList>
            <person name="Chandrababunaidu M.M."/>
            <person name="Singh D."/>
            <person name="Sen D."/>
            <person name="Bhan S."/>
            <person name="Das S."/>
            <person name="Gupta A."/>
            <person name="Adhikary S.P."/>
            <person name="Tripathy S."/>
        </authorList>
    </citation>
    <scope>NUCLEOTIDE SEQUENCE</scope>
    <source>
        <strain evidence="2">VB521301</strain>
    </source>
</reference>
<gene>
    <name evidence="2" type="ORF">DA73_0211210</name>
    <name evidence="1" type="ORF">DA73_0400037645</name>
</gene>
<evidence type="ECO:0000313" key="3">
    <source>
        <dbReference type="Proteomes" id="UP000029738"/>
    </source>
</evidence>
<dbReference type="OrthoDB" id="5149792at2"/>
<dbReference type="InterPro" id="IPR050627">
    <property type="entry name" value="Nitroreductase/BluB"/>
</dbReference>
<name>A0A0C1RJF0_9CYAN</name>
<organism evidence="2">
    <name type="scientific">Tolypothrix bouteillei VB521301</name>
    <dbReference type="NCBI Taxonomy" id="1479485"/>
    <lineage>
        <taxon>Bacteria</taxon>
        <taxon>Bacillati</taxon>
        <taxon>Cyanobacteriota</taxon>
        <taxon>Cyanophyceae</taxon>
        <taxon>Nostocales</taxon>
        <taxon>Tolypothrichaceae</taxon>
        <taxon>Tolypothrix</taxon>
    </lineage>
</organism>
<evidence type="ECO:0000313" key="2">
    <source>
        <dbReference type="EMBL" id="KIE12140.1"/>
    </source>
</evidence>
<proteinExistence type="predicted"/>
<protein>
    <submittedName>
        <fullName evidence="2">Nitroreductase</fullName>
    </submittedName>
</protein>
<sequence length="350" mass="39460">MSEIISSEPLSPWNVSEINFPKRGSPSEQLDFLINYAVLAPSQYNAQPWLFKIAHETIELYADRTRALPVIDPQDRELIMSCGAALYNLRLAIRHFGYIDVVKTFPNPDDPDLLAHVWLGSQRKQTEEEFLLFATIKQRHTNRLAFQNKPIPETLLAIMEKSVLEEGAWLHFIQEPDLRNGVADLVTEGDRIQLANPHFRRELAAWLHSSRNATHDGMPAYAQSIGELLDFTTPMIAHSNRTFDTGRGQAAKERELALGSPVFAVLGTEEETIVSWLNAGQALQRLLLLGQAVGVSASFLNQPIQVPELRPQLRSLLNTSGYPQILLRFGYGTEVKPTPRRIVSEVLRHE</sequence>
<reference evidence="1" key="2">
    <citation type="submission" date="2019-11" db="EMBL/GenBank/DDBJ databases">
        <title>Improved Assembly of Tolypothrix boutellei genome.</title>
        <authorList>
            <person name="Sarangi A.N."/>
            <person name="Mukherjee M."/>
            <person name="Ghosh S."/>
            <person name="Singh D."/>
            <person name="Das A."/>
            <person name="Kant S."/>
            <person name="Prusty A."/>
            <person name="Tripathy S."/>
        </authorList>
    </citation>
    <scope>NUCLEOTIDE SEQUENCE</scope>
    <source>
        <strain evidence="1">VB521301</strain>
    </source>
</reference>
<evidence type="ECO:0000313" key="1">
    <source>
        <dbReference type="EMBL" id="KAF3890544.1"/>
    </source>
</evidence>
<dbReference type="EMBL" id="JHEG02000037">
    <property type="protein sequence ID" value="KIE12140.1"/>
    <property type="molecule type" value="Genomic_DNA"/>
</dbReference>
<dbReference type="GO" id="GO:0016491">
    <property type="term" value="F:oxidoreductase activity"/>
    <property type="evidence" value="ECO:0007669"/>
    <property type="project" value="InterPro"/>
</dbReference>